<dbReference type="AlphaFoldDB" id="U7V4V4"/>
<evidence type="ECO:0000313" key="1">
    <source>
        <dbReference type="EMBL" id="ERT65778.1"/>
    </source>
</evidence>
<name>U7V4V4_9FUSO</name>
<keyword evidence="2" id="KW-1185">Reference proteome</keyword>
<reference evidence="1 2" key="1">
    <citation type="submission" date="2013-08" db="EMBL/GenBank/DDBJ databases">
        <authorList>
            <person name="Weinstock G."/>
            <person name="Sodergren E."/>
            <person name="Wylie T."/>
            <person name="Fulton L."/>
            <person name="Fulton R."/>
            <person name="Fronick C."/>
            <person name="O'Laughlin M."/>
            <person name="Godfrey J."/>
            <person name="Miner T."/>
            <person name="Herter B."/>
            <person name="Appelbaum E."/>
            <person name="Cordes M."/>
            <person name="Lek S."/>
            <person name="Wollam A."/>
            <person name="Pepin K.H."/>
            <person name="Palsikar V.B."/>
            <person name="Mitreva M."/>
            <person name="Wilson R.K."/>
        </authorList>
    </citation>
    <scope>NUCLEOTIDE SEQUENCE [LARGE SCALE GENOMIC DNA]</scope>
    <source>
        <strain evidence="1 2">ATCC BAA-474</strain>
    </source>
</reference>
<sequence length="60" mass="7506">MYRIILLENEQILSSKEIEDYDETFRYINSLVKQLDKNKKIIVHEMRNEKWEKFGEWKLE</sequence>
<evidence type="ECO:0000313" key="2">
    <source>
        <dbReference type="Proteomes" id="UP000017081"/>
    </source>
</evidence>
<gene>
    <name evidence="1" type="ORF">HMPREF0202_02751</name>
</gene>
<dbReference type="RefSeq" id="WP_023052279.1">
    <property type="nucleotide sequence ID" value="NZ_CP173070.2"/>
</dbReference>
<comment type="caution">
    <text evidence="1">The sequence shown here is derived from an EMBL/GenBank/DDBJ whole genome shotgun (WGS) entry which is preliminary data.</text>
</comment>
<proteinExistence type="predicted"/>
<dbReference type="EMBL" id="AXZF01000160">
    <property type="protein sequence ID" value="ERT65778.1"/>
    <property type="molecule type" value="Genomic_DNA"/>
</dbReference>
<dbReference type="HOGENOM" id="CLU_2932829_0_0_0"/>
<dbReference type="STRING" id="1319815.HMPREF0202_02751"/>
<organism evidence="1 2">
    <name type="scientific">Cetobacterium somerae ATCC BAA-474</name>
    <dbReference type="NCBI Taxonomy" id="1319815"/>
    <lineage>
        <taxon>Bacteria</taxon>
        <taxon>Fusobacteriati</taxon>
        <taxon>Fusobacteriota</taxon>
        <taxon>Fusobacteriia</taxon>
        <taxon>Fusobacteriales</taxon>
        <taxon>Fusobacteriaceae</taxon>
        <taxon>Cetobacterium</taxon>
    </lineage>
</organism>
<dbReference type="Proteomes" id="UP000017081">
    <property type="component" value="Unassembled WGS sequence"/>
</dbReference>
<protein>
    <submittedName>
        <fullName evidence="1">Uncharacterized protein</fullName>
    </submittedName>
</protein>
<accession>U7V4V4</accession>